<comment type="caution">
    <text evidence="1">The sequence shown here is derived from an EMBL/GenBank/DDBJ whole genome shotgun (WGS) entry which is preliminary data.</text>
</comment>
<keyword evidence="2" id="KW-1185">Reference proteome</keyword>
<proteinExistence type="predicted"/>
<dbReference type="SUPFAM" id="SSF51658">
    <property type="entry name" value="Xylose isomerase-like"/>
    <property type="match status" value="1"/>
</dbReference>
<dbReference type="InterPro" id="IPR036237">
    <property type="entry name" value="Xyl_isomerase-like_sf"/>
</dbReference>
<dbReference type="EMBL" id="SLWN01000001">
    <property type="protein sequence ID" value="TCO35666.1"/>
    <property type="molecule type" value="Genomic_DNA"/>
</dbReference>
<accession>A0A4R2HWW8</accession>
<dbReference type="OrthoDB" id="9785907at2"/>
<protein>
    <submittedName>
        <fullName evidence="1">Xylose isomerase-like TIM barrel protein</fullName>
    </submittedName>
</protein>
<dbReference type="GO" id="GO:0016853">
    <property type="term" value="F:isomerase activity"/>
    <property type="evidence" value="ECO:0007669"/>
    <property type="project" value="UniProtKB-KW"/>
</dbReference>
<organism evidence="1 2">
    <name type="scientific">Kribbella steppae</name>
    <dbReference type="NCBI Taxonomy" id="2512223"/>
    <lineage>
        <taxon>Bacteria</taxon>
        <taxon>Bacillati</taxon>
        <taxon>Actinomycetota</taxon>
        <taxon>Actinomycetes</taxon>
        <taxon>Propionibacteriales</taxon>
        <taxon>Kribbellaceae</taxon>
        <taxon>Kribbella</taxon>
    </lineage>
</organism>
<dbReference type="Proteomes" id="UP000294508">
    <property type="component" value="Unassembled WGS sequence"/>
</dbReference>
<dbReference type="AlphaFoldDB" id="A0A4R2HWW8"/>
<dbReference type="Gene3D" id="3.20.20.150">
    <property type="entry name" value="Divalent-metal-dependent TIM barrel enzymes"/>
    <property type="match status" value="1"/>
</dbReference>
<reference evidence="1 2" key="1">
    <citation type="journal article" date="2015" name="Stand. Genomic Sci.">
        <title>Genomic Encyclopedia of Bacterial and Archaeal Type Strains, Phase III: the genomes of soil and plant-associated and newly described type strains.</title>
        <authorList>
            <person name="Whitman W.B."/>
            <person name="Woyke T."/>
            <person name="Klenk H.P."/>
            <person name="Zhou Y."/>
            <person name="Lilburn T.G."/>
            <person name="Beck B.J."/>
            <person name="De Vos P."/>
            <person name="Vandamme P."/>
            <person name="Eisen J.A."/>
            <person name="Garrity G."/>
            <person name="Hugenholtz P."/>
            <person name="Kyrpides N.C."/>
        </authorList>
    </citation>
    <scope>NUCLEOTIDE SEQUENCE [LARGE SCALE GENOMIC DNA]</scope>
    <source>
        <strain evidence="1 2">VKM Ac-2572</strain>
    </source>
</reference>
<name>A0A4R2HWW8_9ACTN</name>
<dbReference type="NCBIfam" id="NF035939">
    <property type="entry name" value="TIM_EboE"/>
    <property type="match status" value="1"/>
</dbReference>
<sequence length="384" mass="42364">MRFRHRDGSTVHLGYSATVHPAEDLDGVIAGLDGCASLVRQELDVPLLGVGLWFASPLADRLANSPTAVTKLRRALTRNKLEVVTLNGIPHSAFKDQVIGTKLYCPDWTEPERLRYTLDLVDVLAALLPRDAPYGSISTIPLAWRVPWSKARDAAAQKAFERLDWHLERTEQRTGRKIRVAVEPEPGCVLEMIPQAAGWLSRYASPYGGASRIGLGFDTCHLAVQFEEPDDAFETLWRAGVDVVKAQLSAAPQLVDPSDTGARRRLADLGDPKYLRQVREWCGPGVDDVELAYQLSGHAAWRMHAHVPAHCSLPDPLSGTTAVLEDCLTRLVGCGQPLTHHLESEPYAWPRKPKTPETLAKKIAKELGWLRDRLTALGLEHVSG</sequence>
<evidence type="ECO:0000313" key="1">
    <source>
        <dbReference type="EMBL" id="TCO35666.1"/>
    </source>
</evidence>
<gene>
    <name evidence="1" type="ORF">EV652_101551</name>
</gene>
<evidence type="ECO:0000313" key="2">
    <source>
        <dbReference type="Proteomes" id="UP000294508"/>
    </source>
</evidence>
<keyword evidence="1" id="KW-0413">Isomerase</keyword>
<dbReference type="RefSeq" id="WP_132207322.1">
    <property type="nucleotide sequence ID" value="NZ_SLWN01000001.1"/>
</dbReference>